<evidence type="ECO:0000313" key="3">
    <source>
        <dbReference type="Proteomes" id="UP000619788"/>
    </source>
</evidence>
<gene>
    <name evidence="2" type="ORF">Psi01_43160</name>
</gene>
<comment type="caution">
    <text evidence="2">The sequence shown here is derived from an EMBL/GenBank/DDBJ whole genome shotgun (WGS) entry which is preliminary data.</text>
</comment>
<feature type="domain" description="Orc1-like AAA ATPase" evidence="1">
    <location>
        <begin position="18"/>
        <end position="130"/>
    </location>
</feature>
<protein>
    <recommendedName>
        <fullName evidence="1">Orc1-like AAA ATPase domain-containing protein</fullName>
    </recommendedName>
</protein>
<evidence type="ECO:0000313" key="2">
    <source>
        <dbReference type="EMBL" id="GIH93686.1"/>
    </source>
</evidence>
<dbReference type="InterPro" id="IPR027417">
    <property type="entry name" value="P-loop_NTPase"/>
</dbReference>
<dbReference type="AlphaFoldDB" id="A0A8J3SFK8"/>
<name>A0A8J3SFK8_9ACTN</name>
<dbReference type="Pfam" id="PF13191">
    <property type="entry name" value="AAA_16"/>
    <property type="match status" value="1"/>
</dbReference>
<dbReference type="Gene3D" id="3.40.50.300">
    <property type="entry name" value="P-loop containing nucleotide triphosphate hydrolases"/>
    <property type="match status" value="1"/>
</dbReference>
<dbReference type="InterPro" id="IPR041664">
    <property type="entry name" value="AAA_16"/>
</dbReference>
<dbReference type="RefSeq" id="WP_204065854.1">
    <property type="nucleotide sequence ID" value="NZ_BOOJ01000034.1"/>
</dbReference>
<dbReference type="PANTHER" id="PTHR47691:SF3">
    <property type="entry name" value="HTH-TYPE TRANSCRIPTIONAL REGULATOR RV0890C-RELATED"/>
    <property type="match status" value="1"/>
</dbReference>
<dbReference type="PRINTS" id="PR00364">
    <property type="entry name" value="DISEASERSIST"/>
</dbReference>
<reference evidence="2 3" key="1">
    <citation type="submission" date="2021-01" db="EMBL/GenBank/DDBJ databases">
        <title>Whole genome shotgun sequence of Planobispora siamensis NBRC 107568.</title>
        <authorList>
            <person name="Komaki H."/>
            <person name="Tamura T."/>
        </authorList>
    </citation>
    <scope>NUCLEOTIDE SEQUENCE [LARGE SCALE GENOMIC DNA]</scope>
    <source>
        <strain evidence="2 3">NBRC 107568</strain>
    </source>
</reference>
<dbReference type="SUPFAM" id="SSF52540">
    <property type="entry name" value="P-loop containing nucleoside triphosphate hydrolases"/>
    <property type="match status" value="1"/>
</dbReference>
<proteinExistence type="predicted"/>
<organism evidence="2 3">
    <name type="scientific">Planobispora siamensis</name>
    <dbReference type="NCBI Taxonomy" id="936338"/>
    <lineage>
        <taxon>Bacteria</taxon>
        <taxon>Bacillati</taxon>
        <taxon>Actinomycetota</taxon>
        <taxon>Actinomycetes</taxon>
        <taxon>Streptosporangiales</taxon>
        <taxon>Streptosporangiaceae</taxon>
        <taxon>Planobispora</taxon>
    </lineage>
</organism>
<keyword evidence="3" id="KW-1185">Reference proteome</keyword>
<evidence type="ECO:0000259" key="1">
    <source>
        <dbReference type="Pfam" id="PF13191"/>
    </source>
</evidence>
<dbReference type="EMBL" id="BOOJ01000034">
    <property type="protein sequence ID" value="GIH93686.1"/>
    <property type="molecule type" value="Genomic_DNA"/>
</dbReference>
<sequence>MVVNRRAVGNLPAEATTLIGRGAELDRLRHMCERSRMVTVTGPGGLGKTRLALRAAADLTPGFADGAWVVTLSPLEMGASLPYAIAEALLLVNQSIDPMIEVVARYLAERRLLLVWDTCEHLAEACAEVAERLLAAAPGLHILATSRRVLGVPSEEVFLLEPLPVPATADGDADAVALLVERAAAVAPGFAVTEDNRQAVVRICRRLEGLPLAIELAAARLGEWSPQQLATRLGDRFAVLDAGEAGYSADPPWHQGLRTAIGWSHQWCSPAERLLWARASVFAGSFGPAAATRVCADADLPADRIPALLAALTDKSILTWVPTGDGERYRMLDTVREYGAFWLAHLGQEHELRCRHRDHYRALAAEGEAAWFGPDQLAWFDRMSAELDNLRAALEFALTIPDDHCAAELAGVLWFVWYGCGHVQEGRYYLERALAADTGASRARVRALATASLLTTTQGDGEVGRLRAEECLRQAEKLDDARGLQTGQALLLGAAVIRGDQEQATALTRELSGRMPDEITLTYFVYHLSAIAAHIIAGRFEEAVTLLERVRQDCERHGERWLRAYGDVFRAQAELGLGRPLVAQAHAQAALGAKYRMHDNLGVAMALDMLGPAALAVGQARHAAYLLGLSYQVWETVGRQQAGVPAWTATRRDCESRTRQALGEQAYRRAYAAGYEIDLDAGVASAISGPDARSTAPDVR</sequence>
<dbReference type="Proteomes" id="UP000619788">
    <property type="component" value="Unassembled WGS sequence"/>
</dbReference>
<accession>A0A8J3SFK8</accession>
<dbReference type="PANTHER" id="PTHR47691">
    <property type="entry name" value="REGULATOR-RELATED"/>
    <property type="match status" value="1"/>
</dbReference>